<reference evidence="1 2" key="1">
    <citation type="submission" date="2017-05" db="EMBL/GenBank/DDBJ databases">
        <title>Complete and WGS of Bordetella genogroups.</title>
        <authorList>
            <person name="Spilker T."/>
            <person name="LiPuma J."/>
        </authorList>
    </citation>
    <scope>NUCLEOTIDE SEQUENCE [LARGE SCALE GENOMIC DNA]</scope>
    <source>
        <strain evidence="1 2">AU17164</strain>
    </source>
</reference>
<dbReference type="Proteomes" id="UP000194139">
    <property type="component" value="Chromosome"/>
</dbReference>
<protein>
    <recommendedName>
        <fullName evidence="3">Nucleotidyltransferase</fullName>
    </recommendedName>
</protein>
<gene>
    <name evidence="1" type="ORF">CAL13_01355</name>
</gene>
<dbReference type="AlphaFoldDB" id="A0A1W6YVK8"/>
<evidence type="ECO:0008006" key="3">
    <source>
        <dbReference type="Google" id="ProtNLM"/>
    </source>
</evidence>
<proteinExistence type="predicted"/>
<keyword evidence="2" id="KW-1185">Reference proteome</keyword>
<organism evidence="1 2">
    <name type="scientific">Bordetella genomosp. 9</name>
    <dbReference type="NCBI Taxonomy" id="1416803"/>
    <lineage>
        <taxon>Bacteria</taxon>
        <taxon>Pseudomonadati</taxon>
        <taxon>Pseudomonadota</taxon>
        <taxon>Betaproteobacteria</taxon>
        <taxon>Burkholderiales</taxon>
        <taxon>Alcaligenaceae</taxon>
        <taxon>Bordetella</taxon>
    </lineage>
</organism>
<sequence>MGRITEGQLLLASSLSLERKFVLGNTYLSGQDAAFSGGGFVEGMGSGDADVDIYAIRAFRLTMGQIDSSRFGRVSGRKGELLATADKEAEVRAIQTTIPGTSIRVRVHYRTWDELSGLAFVIFLLYEAARRDLLTRIEPLPMRDLEFLHRLYASQDICGADRLTRLRREIGLRRVLYLLYRRSQSRALALLKGLARAWDTLDWRPCAALAHDAAVASFQAYTHLLGNTHHHPVGMLPHARASAVPEDLISRLIRIMVDREPCSEADGRTYVASCLDLIDDLLEAGAAPMRRISGYASRREARIALESQVAAHPCPRPMWEMAYRRKAFGLTAGSLRGCLSDAHGDSD</sequence>
<name>A0A1W6YVK8_9BORD</name>
<dbReference type="EMBL" id="CP021109">
    <property type="protein sequence ID" value="ARP85018.1"/>
    <property type="molecule type" value="Genomic_DNA"/>
</dbReference>
<dbReference type="RefSeq" id="WP_086071273.1">
    <property type="nucleotide sequence ID" value="NZ_CP021109.1"/>
</dbReference>
<accession>A0A1W6YVK8</accession>
<evidence type="ECO:0000313" key="1">
    <source>
        <dbReference type="EMBL" id="ARP85018.1"/>
    </source>
</evidence>
<evidence type="ECO:0000313" key="2">
    <source>
        <dbReference type="Proteomes" id="UP000194139"/>
    </source>
</evidence>